<sequence>MRSSSVALLSPMKSACARPGSVRLAPSVARATARARGVLLIIVVSSLLLAGGHSVTDPLRRHEIKHFGYSATVRL</sequence>
<dbReference type="AlphaFoldDB" id="A0A653BB59"/>
<feature type="transmembrane region" description="Helical" evidence="1">
    <location>
        <begin position="33"/>
        <end position="51"/>
    </location>
</feature>
<organism evidence="2">
    <name type="scientific">Ectopseudomonas oleovorans</name>
    <name type="common">Pseudomonas oleovorans</name>
    <dbReference type="NCBI Taxonomy" id="301"/>
    <lineage>
        <taxon>Bacteria</taxon>
        <taxon>Pseudomonadati</taxon>
        <taxon>Pseudomonadota</taxon>
        <taxon>Gammaproteobacteria</taxon>
        <taxon>Pseudomonadales</taxon>
        <taxon>Pseudomonadaceae</taxon>
        <taxon>Ectopseudomonas</taxon>
    </lineage>
</organism>
<evidence type="ECO:0000313" key="2">
    <source>
        <dbReference type="EMBL" id="VDN65421.1"/>
    </source>
</evidence>
<proteinExistence type="predicted"/>
<gene>
    <name evidence="2" type="ORF">POT9AD_4446</name>
</gene>
<reference evidence="2" key="1">
    <citation type="submission" date="2018-11" db="EMBL/GenBank/DDBJ databases">
        <authorList>
            <consortium name="Genoscope - CEA"/>
            <person name="William W."/>
        </authorList>
    </citation>
    <scope>NUCLEOTIDE SEQUENCE [LARGE SCALE GENOMIC DNA]</scope>
    <source>
        <strain evidence="2">T9AD</strain>
    </source>
</reference>
<dbReference type="EMBL" id="LR130779">
    <property type="protein sequence ID" value="VDN65421.1"/>
    <property type="molecule type" value="Genomic_DNA"/>
</dbReference>
<protein>
    <submittedName>
        <fullName evidence="2">Uncharacterized protein</fullName>
    </submittedName>
</protein>
<keyword evidence="1" id="KW-0472">Membrane</keyword>
<name>A0A653BB59_ECTOL</name>
<evidence type="ECO:0000256" key="1">
    <source>
        <dbReference type="SAM" id="Phobius"/>
    </source>
</evidence>
<keyword evidence="1" id="KW-0812">Transmembrane</keyword>
<accession>A0A653BB59</accession>
<keyword evidence="1" id="KW-1133">Transmembrane helix</keyword>